<gene>
    <name evidence="4" type="ORF">SCF082_LOCUS37514</name>
</gene>
<comment type="caution">
    <text evidence="4">The sequence shown here is derived from an EMBL/GenBank/DDBJ whole genome shotgun (WGS) entry which is preliminary data.</text>
</comment>
<feature type="non-terminal residue" evidence="4">
    <location>
        <position position="1680"/>
    </location>
</feature>
<accession>A0ABP0PRN1</accession>
<dbReference type="Gene3D" id="1.10.287.110">
    <property type="entry name" value="DnaJ domain"/>
    <property type="match status" value="1"/>
</dbReference>
<dbReference type="InterPro" id="IPR036477">
    <property type="entry name" value="Formyl_transf_N_sf"/>
</dbReference>
<dbReference type="Pfam" id="PF21040">
    <property type="entry name" value="CEP104-like_TOG"/>
    <property type="match status" value="1"/>
</dbReference>
<dbReference type="InterPro" id="IPR001623">
    <property type="entry name" value="DnaJ_domain"/>
</dbReference>
<name>A0ABP0PRN1_9DINO</name>
<dbReference type="PANTHER" id="PTHR13371">
    <property type="entry name" value="GLYCINE-, GLUTAMATE-, THIENYLCYCLOHEXYLPIPERIDINE-BINDING PROTEIN"/>
    <property type="match status" value="1"/>
</dbReference>
<feature type="region of interest" description="Disordered" evidence="2">
    <location>
        <begin position="1006"/>
        <end position="1157"/>
    </location>
</feature>
<dbReference type="InterPro" id="IPR004963">
    <property type="entry name" value="PAE/NOTUM"/>
</dbReference>
<feature type="region of interest" description="Disordered" evidence="2">
    <location>
        <begin position="896"/>
        <end position="928"/>
    </location>
</feature>
<feature type="compositionally biased region" description="Low complexity" evidence="2">
    <location>
        <begin position="917"/>
        <end position="927"/>
    </location>
</feature>
<keyword evidence="5" id="KW-1185">Reference proteome</keyword>
<reference evidence="4 5" key="1">
    <citation type="submission" date="2024-02" db="EMBL/GenBank/DDBJ databases">
        <authorList>
            <person name="Chen Y."/>
            <person name="Shah S."/>
            <person name="Dougan E. K."/>
            <person name="Thang M."/>
            <person name="Chan C."/>
        </authorList>
    </citation>
    <scope>NUCLEOTIDE SEQUENCE [LARGE SCALE GENOMIC DNA]</scope>
</reference>
<evidence type="ECO:0000256" key="2">
    <source>
        <dbReference type="SAM" id="MobiDB-lite"/>
    </source>
</evidence>
<feature type="compositionally biased region" description="Basic and acidic residues" evidence="2">
    <location>
        <begin position="1053"/>
        <end position="1102"/>
    </location>
</feature>
<feature type="compositionally biased region" description="Basic and acidic residues" evidence="2">
    <location>
        <begin position="1006"/>
        <end position="1025"/>
    </location>
</feature>
<dbReference type="SUPFAM" id="SSF53328">
    <property type="entry name" value="Formyltransferase"/>
    <property type="match status" value="1"/>
</dbReference>
<dbReference type="CDD" id="cd06257">
    <property type="entry name" value="DnaJ"/>
    <property type="match status" value="1"/>
</dbReference>
<dbReference type="Pfam" id="PF00023">
    <property type="entry name" value="Ank"/>
    <property type="match status" value="1"/>
</dbReference>
<organism evidence="4 5">
    <name type="scientific">Durusdinium trenchii</name>
    <dbReference type="NCBI Taxonomy" id="1381693"/>
    <lineage>
        <taxon>Eukaryota</taxon>
        <taxon>Sar</taxon>
        <taxon>Alveolata</taxon>
        <taxon>Dinophyceae</taxon>
        <taxon>Suessiales</taxon>
        <taxon>Symbiodiniaceae</taxon>
        <taxon>Durusdinium</taxon>
    </lineage>
</organism>
<evidence type="ECO:0000313" key="5">
    <source>
        <dbReference type="Proteomes" id="UP001642464"/>
    </source>
</evidence>
<dbReference type="Pfam" id="PF00551">
    <property type="entry name" value="Formyl_trans_N"/>
    <property type="match status" value="1"/>
</dbReference>
<dbReference type="InterPro" id="IPR036770">
    <property type="entry name" value="Ankyrin_rpt-contain_sf"/>
</dbReference>
<proteinExistence type="predicted"/>
<evidence type="ECO:0000313" key="4">
    <source>
        <dbReference type="EMBL" id="CAK9078436.1"/>
    </source>
</evidence>
<dbReference type="InterPro" id="IPR002376">
    <property type="entry name" value="Formyl_transf_N"/>
</dbReference>
<feature type="region of interest" description="Disordered" evidence="2">
    <location>
        <begin position="1227"/>
        <end position="1246"/>
    </location>
</feature>
<dbReference type="SUPFAM" id="SSF46565">
    <property type="entry name" value="Chaperone J-domain"/>
    <property type="match status" value="1"/>
</dbReference>
<dbReference type="EMBL" id="CAXAMM010038335">
    <property type="protein sequence ID" value="CAK9078436.1"/>
    <property type="molecule type" value="Genomic_DNA"/>
</dbReference>
<dbReference type="PROSITE" id="PS50088">
    <property type="entry name" value="ANK_REPEAT"/>
    <property type="match status" value="1"/>
</dbReference>
<feature type="repeat" description="ANK" evidence="1">
    <location>
        <begin position="1312"/>
        <end position="1344"/>
    </location>
</feature>
<dbReference type="Gene3D" id="1.25.40.20">
    <property type="entry name" value="Ankyrin repeat-containing domain"/>
    <property type="match status" value="1"/>
</dbReference>
<dbReference type="CDD" id="cd08369">
    <property type="entry name" value="FMT_core"/>
    <property type="match status" value="1"/>
</dbReference>
<dbReference type="Pfam" id="PF12796">
    <property type="entry name" value="Ank_2"/>
    <property type="match status" value="1"/>
</dbReference>
<dbReference type="InterPro" id="IPR048739">
    <property type="entry name" value="CEP104_N"/>
</dbReference>
<protein>
    <submittedName>
        <fullName evidence="4">Pectin acetylesterase 1</fullName>
    </submittedName>
</protein>
<feature type="domain" description="J" evidence="3">
    <location>
        <begin position="1462"/>
        <end position="1531"/>
    </location>
</feature>
<feature type="compositionally biased region" description="Basic and acidic residues" evidence="2">
    <location>
        <begin position="1130"/>
        <end position="1152"/>
    </location>
</feature>
<keyword evidence="1" id="KW-0040">ANK repeat</keyword>
<dbReference type="PROSITE" id="PS50076">
    <property type="entry name" value="DNAJ_2"/>
    <property type="match status" value="1"/>
</dbReference>
<dbReference type="Pfam" id="PF00226">
    <property type="entry name" value="DnaJ"/>
    <property type="match status" value="1"/>
</dbReference>
<dbReference type="SMART" id="SM00248">
    <property type="entry name" value="ANK"/>
    <property type="match status" value="3"/>
</dbReference>
<dbReference type="Pfam" id="PF21038">
    <property type="entry name" value="CEP104_N"/>
    <property type="match status" value="1"/>
</dbReference>
<dbReference type="Gene3D" id="3.40.50.12230">
    <property type="match status" value="1"/>
</dbReference>
<evidence type="ECO:0000256" key="1">
    <source>
        <dbReference type="PROSITE-ProRule" id="PRU00023"/>
    </source>
</evidence>
<dbReference type="SUPFAM" id="SSF48403">
    <property type="entry name" value="Ankyrin repeat"/>
    <property type="match status" value="1"/>
</dbReference>
<dbReference type="PROSITE" id="PS50297">
    <property type="entry name" value="ANK_REP_REGION"/>
    <property type="match status" value="1"/>
</dbReference>
<dbReference type="InterPro" id="IPR002110">
    <property type="entry name" value="Ankyrin_rpt"/>
</dbReference>
<dbReference type="InterPro" id="IPR036869">
    <property type="entry name" value="J_dom_sf"/>
</dbReference>
<dbReference type="Proteomes" id="UP001642464">
    <property type="component" value="Unassembled WGS sequence"/>
</dbReference>
<dbReference type="SMART" id="SM00271">
    <property type="entry name" value="DnaJ"/>
    <property type="match status" value="1"/>
</dbReference>
<dbReference type="PANTHER" id="PTHR13371:SF0">
    <property type="entry name" value="CENTROSOMAL PROTEIN OF 104 KDA"/>
    <property type="match status" value="1"/>
</dbReference>
<dbReference type="Pfam" id="PF03283">
    <property type="entry name" value="PAE"/>
    <property type="match status" value="1"/>
</dbReference>
<evidence type="ECO:0000259" key="3">
    <source>
        <dbReference type="PROSITE" id="PS50076"/>
    </source>
</evidence>
<sequence>MECEPCRERRVLVLGQKDAMIFSLYQLVRRQQRLEVLVMTPSEKAMGYPPSAGAEAVCRALGYSHEVASNNEALLAAVQRFQPDLLVSILWPRRVPKEVLDLCPESLNFHPSLLPKHRGSLTQFWAIFEGDDKAGTTCHRMVLEFDAGKILHREEVELSADETALSLSHKIALTTEKCFKHIMELYFTMGLPEGEDWDIAEFPYHYRRLHEDGFIDPTWPDEKVDRFIRATYFPPYAAARLRRADGAIDGVVSLKAYQALRAADEGATSAAPAAVPFWGSSSPVQVAQLELFARAAAFFERHGPGSSVRRLWDRKCEEAIEYWKERPQGTDVIAEAQEAQKAVAPALARAVCAAAALGVPPEEEVEEDVFEGALAVLQHKKVETVGFGPSLAANCCPSAAEPSAADNDLASIVATSHLGGVGARGDLEKVAIIASLLDNVDESRSLARRVPVEGGRCMDGSTSNLYLAKGYASGRRKWVIWFQGGGWCGPPELAHLDGYSPQENVGHPDLCSERARGYHGSSHDDAEFRDFAKRGCLSGKKEMNPMMYNWNRVMVRNCDGTLFLSDSELETELQGNRSTLQLRGRSNAFKALQQLLPLGLLDASELLLGGCSAGAVAALQLGDQLAELVRRAQRAQRGAQTAAEEVFVAILWPGLTVASMADSLGYCGFFLDWGRRAPPSGVLHFPQFQWLWEASFRSSRSTKQPESVGNFSGSVPARCLAEHGWRCIFLSTVLPYVTPSFILQSLVDSWQLRSVEPTALQTLEGAMRTAALEYAGPSETAAMRVHLTAASITAKRWYQKRLADFRAGPTGELQHWPLLHTGEPGAANCFPKQSEHVAWHQSLQRHPILDGSLVSAQFIKILFHKCHVNRYNIVNQVGLIALNCLGEVLGPDLANGPPAPNPALRPPTEGYQPPTAPSAQDAAQAASDELRYDPQTLERIRSLSSAKARAVEAEDYEEAKRLKEVLARLRQTGLLLRELEDRKKAAVQNEDYDAAKALKSEIERLRSAIDRPPERPMEVLRERPQSGRSNGRQGAGSPDWGPPRGGHQPQMFEEVRRESRDSEAPSRGKDPRPDPPDSRSSRVSVDDRAAPRSAERVERRDILVAPPMGGMGGAKVPRTPPMGGVAVVEPEAREFAPDPDPPEERENFDAENHPLAGVPNVEDLSQPEPLHSSFQKEAELLNELFGEYLTRCVFSKARPRQRPQPPDVRFPSVRFQTPLALAILQMSSHPPDPPAAKKKSHPGKATSKACPAIKAAQEGHLQALQGLPAEEVLNASDHNGCSCFHWAAGNGHLQLCDFLLDLRAALEGTTWNQRTALHYAARNGQTEVCQWLVTKRAEPFALARDEVSPLQLAVWQNHLETSRWLVERAGADPLQRNRFGCSVAHWLSQAPRERAGAVILRRSKITATTVFTKPLGRVIWNSADGCEIGDHAGNFAADLAQMAKHFTLATWLRQEMSTAKLSSCRRLGVPETASPEAIREAYLQLVRSHHPDSRHCHDEGEEFSRLHQAYRHLTRDHGCGAQSNPRHEQYGHEGDVEAQTEMQMFKSRLLTVIGEFGEKGLPLSSLRKKYAQVWSGSALPEPKDFGLRKGCGLLEMLRHVAGDVLVVEMQASHDQSRLLTGFVQVLKRMVPDKNVQVFLSAMALLQALSQVQLRQLRRAEAHSAFEPLMLLLVERLGDGN</sequence>
<dbReference type="InterPro" id="IPR052607">
    <property type="entry name" value="CEP104-like"/>
</dbReference>